<feature type="binding site" evidence="7">
    <location>
        <position position="228"/>
    </location>
    <ligand>
        <name>substrate</name>
    </ligand>
</feature>
<dbReference type="HAMAP" id="MF_01200_B">
    <property type="entry name" value="OMPdecase_type1_B"/>
    <property type="match status" value="1"/>
</dbReference>
<reference evidence="10 11" key="1">
    <citation type="submission" date="2023-04" db="EMBL/GenBank/DDBJ databases">
        <title>A. sendaiensis sub sp. chiapanensis a novel subspecie with specific adaptation in bacterial cell wall isolated from an active volcano.</title>
        <authorList>
            <person name="Alvarez Gutierrez P.E."/>
            <person name="Ortiz Cortes L.Y."/>
        </authorList>
    </citation>
    <scope>NUCLEOTIDE SEQUENCE [LARGE SCALE GENOMIC DNA]</scope>
    <source>
        <strain evidence="10 11">PA2</strain>
    </source>
</reference>
<dbReference type="InterPro" id="IPR047596">
    <property type="entry name" value="OMPdecase_bac"/>
</dbReference>
<comment type="pathway">
    <text evidence="2 7 8">Pyrimidine metabolism; UMP biosynthesis via de novo pathway; UMP from orotate: step 2/2.</text>
</comment>
<feature type="binding site" evidence="7">
    <location>
        <position position="137"/>
    </location>
    <ligand>
        <name>substrate</name>
    </ligand>
</feature>
<dbReference type="PANTHER" id="PTHR32119">
    <property type="entry name" value="OROTIDINE 5'-PHOSPHATE DECARBOXYLASE"/>
    <property type="match status" value="1"/>
</dbReference>
<evidence type="ECO:0000313" key="11">
    <source>
        <dbReference type="Proteomes" id="UP001529245"/>
    </source>
</evidence>
<dbReference type="InterPro" id="IPR011060">
    <property type="entry name" value="RibuloseP-bd_barrel"/>
</dbReference>
<feature type="active site" description="Proton donor" evidence="7">
    <location>
        <position position="80"/>
    </location>
</feature>
<evidence type="ECO:0000256" key="2">
    <source>
        <dbReference type="ARBA" id="ARBA00004861"/>
    </source>
</evidence>
<dbReference type="InterPro" id="IPR001754">
    <property type="entry name" value="OMPdeCOase_dom"/>
</dbReference>
<evidence type="ECO:0000256" key="8">
    <source>
        <dbReference type="RuleBase" id="RU000512"/>
    </source>
</evidence>
<dbReference type="PANTHER" id="PTHR32119:SF2">
    <property type="entry name" value="OROTIDINE 5'-PHOSPHATE DECARBOXYLASE"/>
    <property type="match status" value="1"/>
</dbReference>
<comment type="subunit">
    <text evidence="7">Homodimer.</text>
</comment>
<dbReference type="PROSITE" id="PS00156">
    <property type="entry name" value="OMPDECASE"/>
    <property type="match status" value="1"/>
</dbReference>
<sequence length="254" mass="27469">MAKVNEQLMQELASPAYDEARRRIYVALDVDSESRALALVDRLAPVVDGYKVGLELFHRAGMRLVESLLKLNLRVFLDVKLHDIPNTVAGALRAIAQYPVEMVNVHASGGLKMLAAAREAVDGSPHRPLLVGVTVLTSLTDADLESMGVGTTASAWVRRLAQMAQQTGLDGVVCSAHELDIVREVTTPAFERVVPGIRLAGDAAHDQARVMPPDEAIRRGATRLVLGRAVTEADDPVGSLARYLRSVREGLSHE</sequence>
<evidence type="ECO:0000256" key="1">
    <source>
        <dbReference type="ARBA" id="ARBA00002356"/>
    </source>
</evidence>
<dbReference type="RefSeq" id="WP_283203502.1">
    <property type="nucleotide sequence ID" value="NZ_JASGCB010000009.1"/>
</dbReference>
<dbReference type="NCBIfam" id="TIGR01740">
    <property type="entry name" value="pyrF"/>
    <property type="match status" value="1"/>
</dbReference>
<feature type="binding site" evidence="7">
    <location>
        <position position="51"/>
    </location>
    <ligand>
        <name>substrate</name>
    </ligand>
</feature>
<dbReference type="SMART" id="SM00934">
    <property type="entry name" value="OMPdecase"/>
    <property type="match status" value="1"/>
</dbReference>
<dbReference type="InterPro" id="IPR014732">
    <property type="entry name" value="OMPdecase"/>
</dbReference>
<keyword evidence="4 7" id="KW-0665">Pyrimidine biosynthesis</keyword>
<dbReference type="Proteomes" id="UP001529245">
    <property type="component" value="Unassembled WGS sequence"/>
</dbReference>
<dbReference type="Gene3D" id="3.20.20.70">
    <property type="entry name" value="Aldolase class I"/>
    <property type="match status" value="1"/>
</dbReference>
<dbReference type="Pfam" id="PF00215">
    <property type="entry name" value="OMPdecase"/>
    <property type="match status" value="1"/>
</dbReference>
<dbReference type="CDD" id="cd04725">
    <property type="entry name" value="OMP_decarboxylase_like"/>
    <property type="match status" value="1"/>
</dbReference>
<keyword evidence="3 7" id="KW-0210">Decarboxylase</keyword>
<keyword evidence="5 7" id="KW-0456">Lyase</keyword>
<evidence type="ECO:0000256" key="5">
    <source>
        <dbReference type="ARBA" id="ARBA00023239"/>
    </source>
</evidence>
<dbReference type="InterPro" id="IPR018089">
    <property type="entry name" value="OMPdecase_AS"/>
</dbReference>
<feature type="binding site" evidence="7">
    <location>
        <begin position="78"/>
        <end position="87"/>
    </location>
    <ligand>
        <name>substrate</name>
    </ligand>
</feature>
<comment type="function">
    <text evidence="1 7">Catalyzes the decarboxylation of orotidine 5'-monophosphate (OMP) to uridine 5'-monophosphate (UMP).</text>
</comment>
<proteinExistence type="inferred from homology"/>
<protein>
    <recommendedName>
        <fullName evidence="7">Orotidine 5'-phosphate decarboxylase</fullName>
        <ecNumber evidence="7">4.1.1.23</ecNumber>
    </recommendedName>
    <alternativeName>
        <fullName evidence="7">OMP decarboxylase</fullName>
        <shortName evidence="7">OMPDCase</shortName>
        <shortName evidence="7">OMPdecase</shortName>
    </alternativeName>
</protein>
<gene>
    <name evidence="7 10" type="primary">pyrF</name>
    <name evidence="10" type="ORF">QID03_07240</name>
</gene>
<evidence type="ECO:0000256" key="3">
    <source>
        <dbReference type="ARBA" id="ARBA00022793"/>
    </source>
</evidence>
<dbReference type="SUPFAM" id="SSF51366">
    <property type="entry name" value="Ribulose-phoshate binding barrel"/>
    <property type="match status" value="1"/>
</dbReference>
<feature type="domain" description="Orotidine 5'-phosphate decarboxylase" evidence="9">
    <location>
        <begin position="23"/>
        <end position="243"/>
    </location>
</feature>
<evidence type="ECO:0000256" key="4">
    <source>
        <dbReference type="ARBA" id="ARBA00022975"/>
    </source>
</evidence>
<feature type="binding site" evidence="7">
    <location>
        <position position="29"/>
    </location>
    <ligand>
        <name>substrate</name>
    </ligand>
</feature>
<name>A0ABT6XYV3_ALISE</name>
<feature type="binding site" evidence="7">
    <location>
        <position position="207"/>
    </location>
    <ligand>
        <name>substrate</name>
    </ligand>
</feature>
<evidence type="ECO:0000256" key="6">
    <source>
        <dbReference type="ARBA" id="ARBA00049157"/>
    </source>
</evidence>
<comment type="catalytic activity">
    <reaction evidence="6 7 8">
        <text>orotidine 5'-phosphate + H(+) = UMP + CO2</text>
        <dbReference type="Rhea" id="RHEA:11596"/>
        <dbReference type="ChEBI" id="CHEBI:15378"/>
        <dbReference type="ChEBI" id="CHEBI:16526"/>
        <dbReference type="ChEBI" id="CHEBI:57538"/>
        <dbReference type="ChEBI" id="CHEBI:57865"/>
        <dbReference type="EC" id="4.1.1.23"/>
    </reaction>
</comment>
<comment type="caution">
    <text evidence="10">The sequence shown here is derived from an EMBL/GenBank/DDBJ whole genome shotgun (WGS) entry which is preliminary data.</text>
</comment>
<feature type="binding site" evidence="7">
    <location>
        <position position="227"/>
    </location>
    <ligand>
        <name>substrate</name>
    </ligand>
</feature>
<evidence type="ECO:0000256" key="7">
    <source>
        <dbReference type="HAMAP-Rule" id="MF_01200"/>
    </source>
</evidence>
<dbReference type="GO" id="GO:0004590">
    <property type="term" value="F:orotidine-5'-phosphate decarboxylase activity"/>
    <property type="evidence" value="ECO:0007669"/>
    <property type="project" value="UniProtKB-EC"/>
</dbReference>
<dbReference type="InterPro" id="IPR013785">
    <property type="entry name" value="Aldolase_TIM"/>
</dbReference>
<accession>A0ABT6XYV3</accession>
<feature type="binding site" evidence="7">
    <location>
        <position position="198"/>
    </location>
    <ligand>
        <name>substrate</name>
    </ligand>
</feature>
<keyword evidence="11" id="KW-1185">Reference proteome</keyword>
<organism evidence="10 11">
    <name type="scientific">Alicyclobacillus sendaiensis PA2</name>
    <dbReference type="NCBI Taxonomy" id="3029425"/>
    <lineage>
        <taxon>Bacteria</taxon>
        <taxon>Bacillati</taxon>
        <taxon>Bacillota</taxon>
        <taxon>Bacilli</taxon>
        <taxon>Bacillales</taxon>
        <taxon>Alicyclobacillaceae</taxon>
        <taxon>Alicyclobacillus</taxon>
    </lineage>
</organism>
<dbReference type="EMBL" id="JASGCB010000009">
    <property type="protein sequence ID" value="MDI9259982.1"/>
    <property type="molecule type" value="Genomic_DNA"/>
</dbReference>
<evidence type="ECO:0000313" key="10">
    <source>
        <dbReference type="EMBL" id="MDI9259982.1"/>
    </source>
</evidence>
<dbReference type="EC" id="4.1.1.23" evidence="7"/>
<evidence type="ECO:0000259" key="9">
    <source>
        <dbReference type="SMART" id="SM00934"/>
    </source>
</evidence>
<comment type="similarity">
    <text evidence="7">Belongs to the OMP decarboxylase family. Type 1 subfamily.</text>
</comment>
<dbReference type="NCBIfam" id="NF001273">
    <property type="entry name" value="PRK00230.1"/>
    <property type="match status" value="1"/>
</dbReference>